<protein>
    <submittedName>
        <fullName evidence="2">Uncharacterized protein</fullName>
    </submittedName>
</protein>
<keyword evidence="3" id="KW-1185">Reference proteome</keyword>
<dbReference type="Proteomes" id="UP001212997">
    <property type="component" value="Unassembled WGS sequence"/>
</dbReference>
<feature type="region of interest" description="Disordered" evidence="1">
    <location>
        <begin position="1"/>
        <end position="20"/>
    </location>
</feature>
<proteinExistence type="predicted"/>
<dbReference type="EMBL" id="JANAWD010000131">
    <property type="protein sequence ID" value="KAJ3486125.1"/>
    <property type="molecule type" value="Genomic_DNA"/>
</dbReference>
<evidence type="ECO:0000256" key="1">
    <source>
        <dbReference type="SAM" id="MobiDB-lite"/>
    </source>
</evidence>
<evidence type="ECO:0000313" key="2">
    <source>
        <dbReference type="EMBL" id="KAJ3486125.1"/>
    </source>
</evidence>
<gene>
    <name evidence="2" type="ORF">NLI96_g4453</name>
</gene>
<dbReference type="AlphaFoldDB" id="A0AAD5YK31"/>
<accession>A0AAD5YK31</accession>
<comment type="caution">
    <text evidence="2">The sequence shown here is derived from an EMBL/GenBank/DDBJ whole genome shotgun (WGS) entry which is preliminary data.</text>
</comment>
<evidence type="ECO:0000313" key="3">
    <source>
        <dbReference type="Proteomes" id="UP001212997"/>
    </source>
</evidence>
<organism evidence="2 3">
    <name type="scientific">Meripilus lineatus</name>
    <dbReference type="NCBI Taxonomy" id="2056292"/>
    <lineage>
        <taxon>Eukaryota</taxon>
        <taxon>Fungi</taxon>
        <taxon>Dikarya</taxon>
        <taxon>Basidiomycota</taxon>
        <taxon>Agaricomycotina</taxon>
        <taxon>Agaricomycetes</taxon>
        <taxon>Polyporales</taxon>
        <taxon>Meripilaceae</taxon>
        <taxon>Meripilus</taxon>
    </lineage>
</organism>
<reference evidence="2" key="1">
    <citation type="submission" date="2022-07" db="EMBL/GenBank/DDBJ databases">
        <title>Genome Sequence of Physisporinus lineatus.</title>
        <authorList>
            <person name="Buettner E."/>
        </authorList>
    </citation>
    <scope>NUCLEOTIDE SEQUENCE</scope>
    <source>
        <strain evidence="2">VT162</strain>
    </source>
</reference>
<name>A0AAD5YK31_9APHY</name>
<sequence length="296" mass="31812">MANLPRSKCRLPRASKPTKEPIQIDWGTKGVKAVQVSILEKPRVAVSDAKWVRSVGPKAHIPRSEEQVIPKPAGLPTRKVTGRSDEPIMRRSFAEDDSFVKVNVEDYYPVTPSARKVNVVTEKVQQFPPAHVPVPTVPPPTPTLPSIKSPRPLCILCILRVAPGAPCKHQGQPRGLPAETAAGAQVAEGTKAPTQSPVVCCDVAIGTTSRDSSDEIPPASAVLHKIPASTAQTPLKSSIGVGTDIPIVAPPKLMVDASVQAVGAPVQTQYEIGDDDMDSEMTEEERKKAIFLFFFF</sequence>